<dbReference type="RefSeq" id="WP_304559678.1">
    <property type="nucleotide sequence ID" value="NZ_JAUQSZ010000001.1"/>
</dbReference>
<protein>
    <submittedName>
        <fullName evidence="1">Uncharacterized protein</fullName>
    </submittedName>
</protein>
<dbReference type="EMBL" id="JAUQSZ010000001">
    <property type="protein sequence ID" value="MDO7841230.1"/>
    <property type="molecule type" value="Genomic_DNA"/>
</dbReference>
<evidence type="ECO:0000313" key="2">
    <source>
        <dbReference type="Proteomes" id="UP001176468"/>
    </source>
</evidence>
<evidence type="ECO:0000313" key="1">
    <source>
        <dbReference type="EMBL" id="MDO7841230.1"/>
    </source>
</evidence>
<sequence length="54" mass="6475">MYEIEATKRELERVLRVLEGMNDTTSRGFLRDYMRELDAKALRFEMHPEAETLI</sequence>
<organism evidence="1 2">
    <name type="scientific">Sphingomonas immobilis</name>
    <dbReference type="NCBI Taxonomy" id="3063997"/>
    <lineage>
        <taxon>Bacteria</taxon>
        <taxon>Pseudomonadati</taxon>
        <taxon>Pseudomonadota</taxon>
        <taxon>Alphaproteobacteria</taxon>
        <taxon>Sphingomonadales</taxon>
        <taxon>Sphingomonadaceae</taxon>
        <taxon>Sphingomonas</taxon>
    </lineage>
</organism>
<name>A0ABT8ZUH4_9SPHN</name>
<proteinExistence type="predicted"/>
<accession>A0ABT8ZUH4</accession>
<dbReference type="Proteomes" id="UP001176468">
    <property type="component" value="Unassembled WGS sequence"/>
</dbReference>
<gene>
    <name evidence="1" type="ORF">Q5H94_02730</name>
</gene>
<reference evidence="1" key="1">
    <citation type="submission" date="2023-07" db="EMBL/GenBank/DDBJ databases">
        <authorList>
            <person name="Kim M.K."/>
        </authorList>
    </citation>
    <scope>NUCLEOTIDE SEQUENCE</scope>
    <source>
        <strain evidence="1">CA1-15</strain>
    </source>
</reference>
<comment type="caution">
    <text evidence="1">The sequence shown here is derived from an EMBL/GenBank/DDBJ whole genome shotgun (WGS) entry which is preliminary data.</text>
</comment>
<keyword evidence="2" id="KW-1185">Reference proteome</keyword>